<dbReference type="AlphaFoldDB" id="A0A3B0R1N3"/>
<feature type="domain" description="OmpA-like" evidence="9">
    <location>
        <begin position="69"/>
        <end position="183"/>
    </location>
</feature>
<keyword evidence="8" id="KW-0131">Cell cycle</keyword>
<keyword evidence="7 10" id="KW-0449">Lipoprotein</keyword>
<comment type="subcellular location">
    <subcellularLocation>
        <location evidence="1">Cell outer membrane</location>
    </subcellularLocation>
</comment>
<evidence type="ECO:0000256" key="3">
    <source>
        <dbReference type="ARBA" id="ARBA00022729"/>
    </source>
</evidence>
<accession>A0A3B0R1N3</accession>
<dbReference type="GO" id="GO:0051301">
    <property type="term" value="P:cell division"/>
    <property type="evidence" value="ECO:0007669"/>
    <property type="project" value="UniProtKB-KW"/>
</dbReference>
<keyword evidence="5" id="KW-0564">Palmitate</keyword>
<keyword evidence="2" id="KW-0132">Cell division</keyword>
<keyword evidence="3" id="KW-0732">Signal</keyword>
<dbReference type="InterPro" id="IPR050330">
    <property type="entry name" value="Bact_OuterMem_StrucFunc"/>
</dbReference>
<evidence type="ECO:0000256" key="1">
    <source>
        <dbReference type="ARBA" id="ARBA00004442"/>
    </source>
</evidence>
<evidence type="ECO:0000256" key="5">
    <source>
        <dbReference type="ARBA" id="ARBA00023139"/>
    </source>
</evidence>
<evidence type="ECO:0000256" key="8">
    <source>
        <dbReference type="ARBA" id="ARBA00023306"/>
    </source>
</evidence>
<name>A0A3B0R1N3_9ZZZZ</name>
<dbReference type="PANTHER" id="PTHR30329">
    <property type="entry name" value="STATOR ELEMENT OF FLAGELLAR MOTOR COMPLEX"/>
    <property type="match status" value="1"/>
</dbReference>
<reference evidence="10" key="1">
    <citation type="submission" date="2018-06" db="EMBL/GenBank/DDBJ databases">
        <authorList>
            <person name="Zhirakovskaya E."/>
        </authorList>
    </citation>
    <scope>NUCLEOTIDE SEQUENCE</scope>
</reference>
<evidence type="ECO:0000313" key="10">
    <source>
        <dbReference type="EMBL" id="VAV87404.1"/>
    </source>
</evidence>
<evidence type="ECO:0000256" key="7">
    <source>
        <dbReference type="ARBA" id="ARBA00023288"/>
    </source>
</evidence>
<dbReference type="PANTHER" id="PTHR30329:SF21">
    <property type="entry name" value="LIPOPROTEIN YIAD-RELATED"/>
    <property type="match status" value="1"/>
</dbReference>
<evidence type="ECO:0000256" key="6">
    <source>
        <dbReference type="ARBA" id="ARBA00023237"/>
    </source>
</evidence>
<dbReference type="InterPro" id="IPR006665">
    <property type="entry name" value="OmpA-like"/>
</dbReference>
<keyword evidence="6" id="KW-0998">Cell outer membrane</keyword>
<dbReference type="HAMAP" id="MF_02204">
    <property type="entry name" value="Pal"/>
    <property type="match status" value="1"/>
</dbReference>
<dbReference type="Pfam" id="PF00691">
    <property type="entry name" value="OmpA"/>
    <property type="match status" value="1"/>
</dbReference>
<gene>
    <name evidence="10" type="ORF">MNBD_ALPHA02-1902</name>
</gene>
<protein>
    <submittedName>
        <fullName evidence="10">Tol-Pal system peptidoglycan-associated lipoprotein PAL</fullName>
    </submittedName>
</protein>
<sequence>MLKKMNGVKYWALIGAILLLGACANSNTKTGELDNVSTEPPVEKQQEVIAKPTEDVQVETVMEDPATQQSLDMAADNALVYFGYDRYDLSADGRSGLQAQAAWLVAHADVKVTVEGHCDERGTREYNLALGDRRANAVKNYLVALGVDPSRIHTVSYGKERPAVTGTGESVWSKNRRGYTRVN</sequence>
<dbReference type="InterPro" id="IPR036737">
    <property type="entry name" value="OmpA-like_sf"/>
</dbReference>
<dbReference type="InterPro" id="IPR039001">
    <property type="entry name" value="Pal"/>
</dbReference>
<dbReference type="InterPro" id="IPR014169">
    <property type="entry name" value="Pal_lipo_C"/>
</dbReference>
<dbReference type="GO" id="GO:0009279">
    <property type="term" value="C:cell outer membrane"/>
    <property type="evidence" value="ECO:0007669"/>
    <property type="project" value="UniProtKB-SubCell"/>
</dbReference>
<dbReference type="PROSITE" id="PS51123">
    <property type="entry name" value="OMPA_2"/>
    <property type="match status" value="1"/>
</dbReference>
<organism evidence="10">
    <name type="scientific">hydrothermal vent metagenome</name>
    <dbReference type="NCBI Taxonomy" id="652676"/>
    <lineage>
        <taxon>unclassified sequences</taxon>
        <taxon>metagenomes</taxon>
        <taxon>ecological metagenomes</taxon>
    </lineage>
</organism>
<dbReference type="Gene3D" id="3.30.1330.60">
    <property type="entry name" value="OmpA-like domain"/>
    <property type="match status" value="1"/>
</dbReference>
<dbReference type="NCBIfam" id="TIGR02802">
    <property type="entry name" value="Pal_lipo"/>
    <property type="match status" value="1"/>
</dbReference>
<keyword evidence="4" id="KW-0472">Membrane</keyword>
<dbReference type="EMBL" id="UOED01000025">
    <property type="protein sequence ID" value="VAV87404.1"/>
    <property type="molecule type" value="Genomic_DNA"/>
</dbReference>
<dbReference type="PRINTS" id="PR01021">
    <property type="entry name" value="OMPADOMAIN"/>
</dbReference>
<dbReference type="SUPFAM" id="SSF103088">
    <property type="entry name" value="OmpA-like"/>
    <property type="match status" value="1"/>
</dbReference>
<evidence type="ECO:0000256" key="4">
    <source>
        <dbReference type="ARBA" id="ARBA00023136"/>
    </source>
</evidence>
<dbReference type="CDD" id="cd07185">
    <property type="entry name" value="OmpA_C-like"/>
    <property type="match status" value="1"/>
</dbReference>
<dbReference type="PROSITE" id="PS51257">
    <property type="entry name" value="PROKAR_LIPOPROTEIN"/>
    <property type="match status" value="1"/>
</dbReference>
<dbReference type="InterPro" id="IPR006664">
    <property type="entry name" value="OMP_bac"/>
</dbReference>
<evidence type="ECO:0000256" key="2">
    <source>
        <dbReference type="ARBA" id="ARBA00022618"/>
    </source>
</evidence>
<evidence type="ECO:0000259" key="9">
    <source>
        <dbReference type="PROSITE" id="PS51123"/>
    </source>
</evidence>
<proteinExistence type="inferred from homology"/>